<dbReference type="PANTHER" id="PTHR34406:SF1">
    <property type="entry name" value="PROTEIN YCEI"/>
    <property type="match status" value="1"/>
</dbReference>
<proteinExistence type="inferred from homology"/>
<dbReference type="Pfam" id="PF04264">
    <property type="entry name" value="YceI"/>
    <property type="match status" value="1"/>
</dbReference>
<dbReference type="SMART" id="SM00867">
    <property type="entry name" value="YceI"/>
    <property type="match status" value="1"/>
</dbReference>
<dbReference type="InterPro" id="IPR036761">
    <property type="entry name" value="TTHA0802/YceI-like_sf"/>
</dbReference>
<name>A0A1H2IVV4_9ACTN</name>
<evidence type="ECO:0000256" key="1">
    <source>
        <dbReference type="ARBA" id="ARBA00008812"/>
    </source>
</evidence>
<gene>
    <name evidence="3" type="ORF">SAMN04488563_2044</name>
</gene>
<reference evidence="4" key="1">
    <citation type="submission" date="2016-10" db="EMBL/GenBank/DDBJ databases">
        <authorList>
            <person name="Varghese N."/>
            <person name="Submissions S."/>
        </authorList>
    </citation>
    <scope>NUCLEOTIDE SEQUENCE [LARGE SCALE GENOMIC DNA]</scope>
    <source>
        <strain evidence="4">DSM 45079</strain>
    </source>
</reference>
<dbReference type="STRING" id="419479.SAMN04488563_2044"/>
<dbReference type="InterPro" id="IPR007372">
    <property type="entry name" value="Lipid/polyisoprenoid-bd_YceI"/>
</dbReference>
<sequence>MLSGDCMNDSAGVRLWNGAMLPTPGVFQIDPAHTTAGFVARHLMVTQVRGRFEQVEGTVHIADDPLDSSANAVIDTGSITTGAAERDAHLRSADFLDVEAFPQMSFLSREVHGGDSGPKWSVVNGQMVRRRRGGAGKFVCVGDLTIRGVTRPIELDVSIDGVKGDPWGGERLALSATGEIDREAYGMTWNVALEAGGWLVSQKVQLEIRAQAIRMT</sequence>
<comment type="similarity">
    <text evidence="1">Belongs to the UPF0312 family.</text>
</comment>
<feature type="domain" description="Lipid/polyisoprenoid-binding YceI-like" evidence="2">
    <location>
        <begin position="26"/>
        <end position="213"/>
    </location>
</feature>
<dbReference type="PANTHER" id="PTHR34406">
    <property type="entry name" value="PROTEIN YCEI"/>
    <property type="match status" value="1"/>
</dbReference>
<organism evidence="3 4">
    <name type="scientific">Jiangella alkaliphila</name>
    <dbReference type="NCBI Taxonomy" id="419479"/>
    <lineage>
        <taxon>Bacteria</taxon>
        <taxon>Bacillati</taxon>
        <taxon>Actinomycetota</taxon>
        <taxon>Actinomycetes</taxon>
        <taxon>Jiangellales</taxon>
        <taxon>Jiangellaceae</taxon>
        <taxon>Jiangella</taxon>
    </lineage>
</organism>
<keyword evidence="4" id="KW-1185">Reference proteome</keyword>
<accession>A0A1H2IVV4</accession>
<evidence type="ECO:0000259" key="2">
    <source>
        <dbReference type="SMART" id="SM00867"/>
    </source>
</evidence>
<evidence type="ECO:0000313" key="3">
    <source>
        <dbReference type="EMBL" id="SDU48065.1"/>
    </source>
</evidence>
<dbReference type="EMBL" id="LT629791">
    <property type="protein sequence ID" value="SDU48065.1"/>
    <property type="molecule type" value="Genomic_DNA"/>
</dbReference>
<dbReference type="Gene3D" id="2.40.128.110">
    <property type="entry name" value="Lipid/polyisoprenoid-binding, YceI-like"/>
    <property type="match status" value="1"/>
</dbReference>
<dbReference type="AlphaFoldDB" id="A0A1H2IVV4"/>
<dbReference type="SUPFAM" id="SSF101874">
    <property type="entry name" value="YceI-like"/>
    <property type="match status" value="1"/>
</dbReference>
<evidence type="ECO:0000313" key="4">
    <source>
        <dbReference type="Proteomes" id="UP000182977"/>
    </source>
</evidence>
<protein>
    <submittedName>
        <fullName evidence="3">Polyisoprenoid-binding protein YceI</fullName>
    </submittedName>
</protein>
<dbReference type="Proteomes" id="UP000182977">
    <property type="component" value="Chromosome I"/>
</dbReference>